<dbReference type="InterPro" id="IPR005123">
    <property type="entry name" value="Oxoglu/Fe-dep_dioxygenase_dom"/>
</dbReference>
<dbReference type="Proteomes" id="UP001583193">
    <property type="component" value="Unassembled WGS sequence"/>
</dbReference>
<evidence type="ECO:0000313" key="4">
    <source>
        <dbReference type="EMBL" id="KAL1865746.1"/>
    </source>
</evidence>
<dbReference type="SUPFAM" id="SSF51197">
    <property type="entry name" value="Clavaminate synthase-like"/>
    <property type="match status" value="1"/>
</dbReference>
<sequence>MAPSAITEPTPVVSSKERVLVKPWSRPPPTKENLDWAPLVEIDLSRFDEPGGKQELARQLYDAVTKVGFWVVTNTGIDDAKVLRQFSLGNAFFKEPLEEKRTFPCKFAQGEYFGYRENSRWVGDTGIKENVEMLNIPKPIPVHDKVPKHRIVQQNWEEIASFHRELWHKVARKLFALISIILELPEDYLVNAHGYEEDSDDHLRYMIYNVRTREEWEKALNYSNGGHTDFGSLTLLYAQNVAGLQIQTHDGNWKWVKPVEGGITCNIGDTLTFLTKGFLKSTIHRVVAPPADQINIPRLGLLYFSRPGQNTIIRPVPSPLLDRLGLLTDEDKDPNKPVVTGTDYVRARVRDVHYKTVLDNREGTSFEFKGLKVSNYYK</sequence>
<comment type="caution">
    <text evidence="4">The sequence shown here is derived from an EMBL/GenBank/DDBJ whole genome shotgun (WGS) entry which is preliminary data.</text>
</comment>
<evidence type="ECO:0000256" key="2">
    <source>
        <dbReference type="RuleBase" id="RU003682"/>
    </source>
</evidence>
<dbReference type="InterPro" id="IPR027443">
    <property type="entry name" value="IPNS-like_sf"/>
</dbReference>
<evidence type="ECO:0000256" key="1">
    <source>
        <dbReference type="ARBA" id="ARBA00008056"/>
    </source>
</evidence>
<organism evidence="4 5">
    <name type="scientific">Paecilomyces lecythidis</name>
    <dbReference type="NCBI Taxonomy" id="3004212"/>
    <lineage>
        <taxon>Eukaryota</taxon>
        <taxon>Fungi</taxon>
        <taxon>Dikarya</taxon>
        <taxon>Ascomycota</taxon>
        <taxon>Pezizomycotina</taxon>
        <taxon>Eurotiomycetes</taxon>
        <taxon>Eurotiomycetidae</taxon>
        <taxon>Eurotiales</taxon>
        <taxon>Thermoascaceae</taxon>
        <taxon>Paecilomyces</taxon>
    </lineage>
</organism>
<name>A0ABR3WQ05_9EURO</name>
<evidence type="ECO:0000313" key="5">
    <source>
        <dbReference type="Proteomes" id="UP001583193"/>
    </source>
</evidence>
<dbReference type="InterPro" id="IPR026992">
    <property type="entry name" value="DIOX_N"/>
</dbReference>
<proteinExistence type="inferred from homology"/>
<comment type="similarity">
    <text evidence="1 2">Belongs to the iron/ascorbate-dependent oxidoreductase family.</text>
</comment>
<gene>
    <name evidence="4" type="ORF">Plec18167_009288</name>
</gene>
<keyword evidence="2" id="KW-0560">Oxidoreductase</keyword>
<dbReference type="Pfam" id="PF03171">
    <property type="entry name" value="2OG-FeII_Oxy"/>
    <property type="match status" value="1"/>
</dbReference>
<keyword evidence="2" id="KW-0479">Metal-binding</keyword>
<dbReference type="PROSITE" id="PS51471">
    <property type="entry name" value="FE2OG_OXY"/>
    <property type="match status" value="1"/>
</dbReference>
<dbReference type="PANTHER" id="PTHR47990">
    <property type="entry name" value="2-OXOGLUTARATE (2OG) AND FE(II)-DEPENDENT OXYGENASE SUPERFAMILY PROTEIN-RELATED"/>
    <property type="match status" value="1"/>
</dbReference>
<keyword evidence="5" id="KW-1185">Reference proteome</keyword>
<protein>
    <recommendedName>
        <fullName evidence="3">Fe2OG dioxygenase domain-containing protein</fullName>
    </recommendedName>
</protein>
<reference evidence="4 5" key="1">
    <citation type="journal article" date="2024" name="IMA Fungus">
        <title>IMA Genome - F19 : A genome assembly and annotation guide to empower mycologists, including annotated draft genome sequences of Ceratocystis pirilliformis, Diaporthe australafricana, Fusarium ophioides, Paecilomyces lecythidis, and Sporothrix stenoceras.</title>
        <authorList>
            <person name="Aylward J."/>
            <person name="Wilson A.M."/>
            <person name="Visagie C.M."/>
            <person name="Spraker J."/>
            <person name="Barnes I."/>
            <person name="Buitendag C."/>
            <person name="Ceriani C."/>
            <person name="Del Mar Angel L."/>
            <person name="du Plessis D."/>
            <person name="Fuchs T."/>
            <person name="Gasser K."/>
            <person name="Kramer D."/>
            <person name="Li W."/>
            <person name="Munsamy K."/>
            <person name="Piso A."/>
            <person name="Price J.L."/>
            <person name="Sonnekus B."/>
            <person name="Thomas C."/>
            <person name="van der Nest A."/>
            <person name="van Dijk A."/>
            <person name="van Heerden A."/>
            <person name="van Vuuren N."/>
            <person name="Yilmaz N."/>
            <person name="Duong T.A."/>
            <person name="van der Merwe N.A."/>
            <person name="Wingfield M.J."/>
            <person name="Wingfield B.D."/>
        </authorList>
    </citation>
    <scope>NUCLEOTIDE SEQUENCE [LARGE SCALE GENOMIC DNA]</scope>
    <source>
        <strain evidence="4 5">CMW 18167</strain>
    </source>
</reference>
<dbReference type="PRINTS" id="PR00682">
    <property type="entry name" value="IPNSYNTHASE"/>
</dbReference>
<dbReference type="EMBL" id="JAVDPF010000057">
    <property type="protein sequence ID" value="KAL1865746.1"/>
    <property type="molecule type" value="Genomic_DNA"/>
</dbReference>
<dbReference type="InterPro" id="IPR044861">
    <property type="entry name" value="IPNS-like_FE2OG_OXY"/>
</dbReference>
<dbReference type="Pfam" id="PF14226">
    <property type="entry name" value="DIOX_N"/>
    <property type="match status" value="1"/>
</dbReference>
<feature type="domain" description="Fe2OG dioxygenase" evidence="3">
    <location>
        <begin position="201"/>
        <end position="307"/>
    </location>
</feature>
<keyword evidence="2" id="KW-0408">Iron</keyword>
<accession>A0ABR3WQ05</accession>
<evidence type="ECO:0000259" key="3">
    <source>
        <dbReference type="PROSITE" id="PS51471"/>
    </source>
</evidence>
<dbReference type="InterPro" id="IPR050231">
    <property type="entry name" value="Iron_ascorbate_oxido_reductase"/>
</dbReference>
<dbReference type="Gene3D" id="2.60.120.330">
    <property type="entry name" value="B-lactam Antibiotic, Isopenicillin N Synthase, Chain"/>
    <property type="match status" value="1"/>
</dbReference>